<reference evidence="3" key="1">
    <citation type="submission" date="2022-11" db="UniProtKB">
        <authorList>
            <consortium name="WormBaseParasite"/>
        </authorList>
    </citation>
    <scope>IDENTIFICATION</scope>
</reference>
<organism evidence="2 3">
    <name type="scientific">Acrobeloides nanus</name>
    <dbReference type="NCBI Taxonomy" id="290746"/>
    <lineage>
        <taxon>Eukaryota</taxon>
        <taxon>Metazoa</taxon>
        <taxon>Ecdysozoa</taxon>
        <taxon>Nematoda</taxon>
        <taxon>Chromadorea</taxon>
        <taxon>Rhabditida</taxon>
        <taxon>Tylenchina</taxon>
        <taxon>Cephalobomorpha</taxon>
        <taxon>Cephaloboidea</taxon>
        <taxon>Cephalobidae</taxon>
        <taxon>Acrobeloides</taxon>
    </lineage>
</organism>
<evidence type="ECO:0000313" key="3">
    <source>
        <dbReference type="WBParaSite" id="ACRNAN_scaffold1734.g32320.t1"/>
    </source>
</evidence>
<keyword evidence="2" id="KW-1185">Reference proteome</keyword>
<proteinExistence type="predicted"/>
<keyword evidence="1" id="KW-0732">Signal</keyword>
<dbReference type="WBParaSite" id="ACRNAN_scaffold1734.g32320.t1">
    <property type="protein sequence ID" value="ACRNAN_scaffold1734.g32320.t1"/>
    <property type="gene ID" value="ACRNAN_scaffold1734.g32320"/>
</dbReference>
<name>A0A914D286_9BILA</name>
<evidence type="ECO:0000313" key="2">
    <source>
        <dbReference type="Proteomes" id="UP000887540"/>
    </source>
</evidence>
<sequence length="90" mass="9434">MIQFLTIWVFSLTIFQVFLAIKAQTCSTGCTPMVNAGTSSTVLNPGQLCLLTGTTNGCSYTNATCTGFSTSVQTSLAAQLKSTLQATRGL</sequence>
<dbReference type="AlphaFoldDB" id="A0A914D286"/>
<evidence type="ECO:0000256" key="1">
    <source>
        <dbReference type="SAM" id="SignalP"/>
    </source>
</evidence>
<feature type="chain" id="PRO_5037645266" evidence="1">
    <location>
        <begin position="21"/>
        <end position="90"/>
    </location>
</feature>
<dbReference type="Proteomes" id="UP000887540">
    <property type="component" value="Unplaced"/>
</dbReference>
<protein>
    <submittedName>
        <fullName evidence="3">Secreted protein</fullName>
    </submittedName>
</protein>
<feature type="signal peptide" evidence="1">
    <location>
        <begin position="1"/>
        <end position="20"/>
    </location>
</feature>
<accession>A0A914D286</accession>